<organism evidence="2 3">
    <name type="scientific">Saccharopolyspora antimicrobica</name>
    <dbReference type="NCBI Taxonomy" id="455193"/>
    <lineage>
        <taxon>Bacteria</taxon>
        <taxon>Bacillati</taxon>
        <taxon>Actinomycetota</taxon>
        <taxon>Actinomycetes</taxon>
        <taxon>Pseudonocardiales</taxon>
        <taxon>Pseudonocardiaceae</taxon>
        <taxon>Saccharopolyspora</taxon>
    </lineage>
</organism>
<accession>A0A1I5HVI4</accession>
<protein>
    <submittedName>
        <fullName evidence="2">Uncharacterized protein</fullName>
    </submittedName>
</protein>
<feature type="region of interest" description="Disordered" evidence="1">
    <location>
        <begin position="1"/>
        <end position="61"/>
    </location>
</feature>
<evidence type="ECO:0000256" key="1">
    <source>
        <dbReference type="SAM" id="MobiDB-lite"/>
    </source>
</evidence>
<reference evidence="2 3" key="1">
    <citation type="submission" date="2016-10" db="EMBL/GenBank/DDBJ databases">
        <authorList>
            <person name="de Groot N.N."/>
        </authorList>
    </citation>
    <scope>NUCLEOTIDE SEQUENCE [LARGE SCALE GENOMIC DNA]</scope>
    <source>
        <strain evidence="2 3">CPCC 201259</strain>
    </source>
</reference>
<dbReference type="AlphaFoldDB" id="A0A1I5HVI4"/>
<feature type="compositionally biased region" description="Basic residues" evidence="1">
    <location>
        <begin position="27"/>
        <end position="36"/>
    </location>
</feature>
<name>A0A1I5HVI4_9PSEU</name>
<gene>
    <name evidence="2" type="ORF">SAMN05421805_116138</name>
</gene>
<proteinExistence type="predicted"/>
<dbReference type="Proteomes" id="UP000199398">
    <property type="component" value="Unassembled WGS sequence"/>
</dbReference>
<feature type="compositionally biased region" description="Gly residues" evidence="1">
    <location>
        <begin position="1"/>
        <end position="16"/>
    </location>
</feature>
<feature type="compositionally biased region" description="Low complexity" evidence="1">
    <location>
        <begin position="41"/>
        <end position="57"/>
    </location>
</feature>
<evidence type="ECO:0000313" key="2">
    <source>
        <dbReference type="EMBL" id="SFO52287.1"/>
    </source>
</evidence>
<dbReference type="EMBL" id="FOUP01000016">
    <property type="protein sequence ID" value="SFO52287.1"/>
    <property type="molecule type" value="Genomic_DNA"/>
</dbReference>
<sequence length="106" mass="10810">MHRRGYGGPPLGGSLGEDGPSAVYRAYIRRGTRSPGKHSGSATRTATQTSHQQASQAGGLSQDGLSSFWISGLSTFSLVIRVEPVSVSGAGFGSPRISATAAFTAA</sequence>
<evidence type="ECO:0000313" key="3">
    <source>
        <dbReference type="Proteomes" id="UP000199398"/>
    </source>
</evidence>
<dbReference type="STRING" id="455193.SAMN05421805_116138"/>